<dbReference type="Proteomes" id="UP001444661">
    <property type="component" value="Unassembled WGS sequence"/>
</dbReference>
<dbReference type="EMBL" id="JAQQWK010000002">
    <property type="protein sequence ID" value="KAK8052268.1"/>
    <property type="molecule type" value="Genomic_DNA"/>
</dbReference>
<name>A0ABR1U0C6_9PEZI</name>
<organism evidence="1 2">
    <name type="scientific">Apiospora rasikravindrae</name>
    <dbReference type="NCBI Taxonomy" id="990691"/>
    <lineage>
        <taxon>Eukaryota</taxon>
        <taxon>Fungi</taxon>
        <taxon>Dikarya</taxon>
        <taxon>Ascomycota</taxon>
        <taxon>Pezizomycotina</taxon>
        <taxon>Sordariomycetes</taxon>
        <taxon>Xylariomycetidae</taxon>
        <taxon>Amphisphaeriales</taxon>
        <taxon>Apiosporaceae</taxon>
        <taxon>Apiospora</taxon>
    </lineage>
</organism>
<keyword evidence="2" id="KW-1185">Reference proteome</keyword>
<evidence type="ECO:0000313" key="2">
    <source>
        <dbReference type="Proteomes" id="UP001444661"/>
    </source>
</evidence>
<protein>
    <submittedName>
        <fullName evidence="1">Uncharacterized protein</fullName>
    </submittedName>
</protein>
<proteinExistence type="predicted"/>
<reference evidence="1 2" key="1">
    <citation type="submission" date="2023-01" db="EMBL/GenBank/DDBJ databases">
        <title>Analysis of 21 Apiospora genomes using comparative genomics revels a genus with tremendous synthesis potential of carbohydrate active enzymes and secondary metabolites.</title>
        <authorList>
            <person name="Sorensen T."/>
        </authorList>
    </citation>
    <scope>NUCLEOTIDE SEQUENCE [LARGE SCALE GENOMIC DNA]</scope>
    <source>
        <strain evidence="1 2">CBS 33761</strain>
    </source>
</reference>
<gene>
    <name evidence="1" type="ORF">PG993_003653</name>
</gene>
<comment type="caution">
    <text evidence="1">The sequence shown here is derived from an EMBL/GenBank/DDBJ whole genome shotgun (WGS) entry which is preliminary data.</text>
</comment>
<accession>A0ABR1U0C6</accession>
<evidence type="ECO:0000313" key="1">
    <source>
        <dbReference type="EMBL" id="KAK8052268.1"/>
    </source>
</evidence>
<sequence>MFRRAPAVRLIIQTALKPRQVRLLMLPRHQEPMSRRERLAQHERQVVDPSLMTTVSVAGVDQASAVKHQHLAFVASDVQQGLQGVESILPRIDFAVDAAELPQENLDFELVLRILVDKLVESNGDALELAGLPLLGFSSLAEVAAVEGRHLGAIRQLGLHDLRSETRNVTALRRGQVQHR</sequence>